<dbReference type="InterPro" id="IPR050258">
    <property type="entry name" value="Leguminous_Lectin"/>
</dbReference>
<dbReference type="GO" id="GO:0030246">
    <property type="term" value="F:carbohydrate binding"/>
    <property type="evidence" value="ECO:0007669"/>
    <property type="project" value="UniProtKB-KW"/>
</dbReference>
<dbReference type="Gene3D" id="2.60.40.4220">
    <property type="match status" value="1"/>
</dbReference>
<evidence type="ECO:0000256" key="3">
    <source>
        <dbReference type="SAM" id="MobiDB-lite"/>
    </source>
</evidence>
<feature type="region of interest" description="Disordered" evidence="3">
    <location>
        <begin position="128"/>
        <end position="177"/>
    </location>
</feature>
<evidence type="ECO:0000259" key="4">
    <source>
        <dbReference type="Pfam" id="PF00139"/>
    </source>
</evidence>
<dbReference type="InterPro" id="IPR001220">
    <property type="entry name" value="Legume_lectin_dom"/>
</dbReference>
<evidence type="ECO:0000256" key="2">
    <source>
        <dbReference type="ARBA" id="ARBA00022734"/>
    </source>
</evidence>
<dbReference type="PANTHER" id="PTHR32401">
    <property type="entry name" value="CONCANAVALIN A-LIKE LECTIN FAMILY PROTEIN"/>
    <property type="match status" value="1"/>
</dbReference>
<dbReference type="Proteomes" id="UP000053144">
    <property type="component" value="Chromosome 8"/>
</dbReference>
<dbReference type="STRING" id="3914.A0A0L9V440"/>
<evidence type="ECO:0000313" key="5">
    <source>
        <dbReference type="EMBL" id="KOM49449.1"/>
    </source>
</evidence>
<dbReference type="SUPFAM" id="SSF49899">
    <property type="entry name" value="Concanavalin A-like lectins/glucanases"/>
    <property type="match status" value="1"/>
</dbReference>
<evidence type="ECO:0000313" key="6">
    <source>
        <dbReference type="Proteomes" id="UP000053144"/>
    </source>
</evidence>
<protein>
    <recommendedName>
        <fullName evidence="4">Legume lectin domain-containing protein</fullName>
    </recommendedName>
</protein>
<dbReference type="InterPro" id="IPR053761">
    <property type="entry name" value="Leguminous_Lectin_Domain_sf"/>
</dbReference>
<dbReference type="Pfam" id="PF00139">
    <property type="entry name" value="Lectin_legB"/>
    <property type="match status" value="1"/>
</dbReference>
<comment type="similarity">
    <text evidence="1">Belongs to the leguminous lectin family.</text>
</comment>
<dbReference type="InterPro" id="IPR013320">
    <property type="entry name" value="ConA-like_dom_sf"/>
</dbReference>
<reference evidence="6" key="1">
    <citation type="journal article" date="2015" name="Proc. Natl. Acad. Sci. U.S.A.">
        <title>Genome sequencing of adzuki bean (Vigna angularis) provides insight into high starch and low fat accumulation and domestication.</title>
        <authorList>
            <person name="Yang K."/>
            <person name="Tian Z."/>
            <person name="Chen C."/>
            <person name="Luo L."/>
            <person name="Zhao B."/>
            <person name="Wang Z."/>
            <person name="Yu L."/>
            <person name="Li Y."/>
            <person name="Sun Y."/>
            <person name="Li W."/>
            <person name="Chen Y."/>
            <person name="Li Y."/>
            <person name="Zhang Y."/>
            <person name="Ai D."/>
            <person name="Zhao J."/>
            <person name="Shang C."/>
            <person name="Ma Y."/>
            <person name="Wu B."/>
            <person name="Wang M."/>
            <person name="Gao L."/>
            <person name="Sun D."/>
            <person name="Zhang P."/>
            <person name="Guo F."/>
            <person name="Wang W."/>
            <person name="Li Y."/>
            <person name="Wang J."/>
            <person name="Varshney R.K."/>
            <person name="Wang J."/>
            <person name="Ling H.Q."/>
            <person name="Wan P."/>
        </authorList>
    </citation>
    <scope>NUCLEOTIDE SEQUENCE</scope>
    <source>
        <strain evidence="6">cv. Jingnong 6</strain>
    </source>
</reference>
<dbReference type="EMBL" id="CM003378">
    <property type="protein sequence ID" value="KOM49449.1"/>
    <property type="molecule type" value="Genomic_DNA"/>
</dbReference>
<dbReference type="AlphaFoldDB" id="A0A0L9V440"/>
<proteinExistence type="inferred from homology"/>
<sequence length="208" mass="22473">MQSPNLDPDNIDLFDDAHSPSCPRGPCVDATTTLSTEFSLSIFGNGDDVLFVLTGASANGSDTVAVEFVTSKDENVGDPNSSHVGIDVGSHLSLAVVNASYVGLVLNNGEKLNAWVHYEGGPKVMQVRLSKRGEQKPYDREEEEEDGEGNGDDDEHVSDISPGREDGHEQSVVHTQNQKAHVWSNGILLVSLKVRPVWANGIMQSFEE</sequence>
<feature type="compositionally biased region" description="Basic and acidic residues" evidence="3">
    <location>
        <begin position="162"/>
        <end position="171"/>
    </location>
</feature>
<dbReference type="PANTHER" id="PTHR32401:SF15">
    <property type="entry name" value="L-TYPE LECTIN-DOMAIN CONTAINING RECEPTOR KINASE VIII.2-LIKE"/>
    <property type="match status" value="1"/>
</dbReference>
<evidence type="ECO:0000256" key="1">
    <source>
        <dbReference type="ARBA" id="ARBA00007606"/>
    </source>
</evidence>
<feature type="domain" description="Legume lectin" evidence="4">
    <location>
        <begin position="59"/>
        <end position="137"/>
    </location>
</feature>
<gene>
    <name evidence="5" type="ORF">LR48_Vigan08g027600</name>
</gene>
<dbReference type="Gramene" id="KOM49449">
    <property type="protein sequence ID" value="KOM49449"/>
    <property type="gene ID" value="LR48_Vigan08g027600"/>
</dbReference>
<feature type="compositionally biased region" description="Acidic residues" evidence="3">
    <location>
        <begin position="140"/>
        <end position="156"/>
    </location>
</feature>
<accession>A0A0L9V440</accession>
<name>A0A0L9V440_PHAAN</name>
<organism evidence="5 6">
    <name type="scientific">Phaseolus angularis</name>
    <name type="common">Azuki bean</name>
    <name type="synonym">Vigna angularis</name>
    <dbReference type="NCBI Taxonomy" id="3914"/>
    <lineage>
        <taxon>Eukaryota</taxon>
        <taxon>Viridiplantae</taxon>
        <taxon>Streptophyta</taxon>
        <taxon>Embryophyta</taxon>
        <taxon>Tracheophyta</taxon>
        <taxon>Spermatophyta</taxon>
        <taxon>Magnoliopsida</taxon>
        <taxon>eudicotyledons</taxon>
        <taxon>Gunneridae</taxon>
        <taxon>Pentapetalae</taxon>
        <taxon>rosids</taxon>
        <taxon>fabids</taxon>
        <taxon>Fabales</taxon>
        <taxon>Fabaceae</taxon>
        <taxon>Papilionoideae</taxon>
        <taxon>50 kb inversion clade</taxon>
        <taxon>NPAAA clade</taxon>
        <taxon>indigoferoid/millettioid clade</taxon>
        <taxon>Phaseoleae</taxon>
        <taxon>Vigna</taxon>
    </lineage>
</organism>
<keyword evidence="2" id="KW-0430">Lectin</keyword>